<keyword evidence="5" id="KW-0274">FAD</keyword>
<evidence type="ECO:0000256" key="1">
    <source>
        <dbReference type="ARBA" id="ARBA00001974"/>
    </source>
</evidence>
<sequence length="386" mass="41950">MSRILDAVIVGGGAVGATAALELQRKGLQVALIEPHEPAPWNSQNKDLRVFAIAPDSMALLDDVGAGARIRQLRAPAYRRMQVWDAAAPKQPIVFSAAVLARPQLGWIVENALLQDALWQSLRATDVRLLLGTRVVEIANEERSVRLVLDSGEHLEARRVLAADGGGSQVRQSIGIETKAHDYGQRGIVAYVEHELDHQSTCWQRFLPTGPLAFLPVEGRTSSIVWTVPDALAQELLALDDAQFLQRLERAFDGPLGALTAVSQRAAFPLRRQLATSFVEGRVALLGDAAHVVHPLAGQGVNIGFRDVLGLRELTAGKAWYEQAAWDRWGRTRRSESAVAAYGFEALNALFSSDAVLPTLVRGPALGVVNRIPSLTRAFWRKAAGL</sequence>
<evidence type="ECO:0000256" key="5">
    <source>
        <dbReference type="ARBA" id="ARBA00022827"/>
    </source>
</evidence>
<dbReference type="PANTHER" id="PTHR43876">
    <property type="entry name" value="UBIQUINONE BIOSYNTHESIS MONOOXYGENASE COQ6, MITOCHONDRIAL"/>
    <property type="match status" value="1"/>
</dbReference>
<dbReference type="SUPFAM" id="SSF51905">
    <property type="entry name" value="FAD/NAD(P)-binding domain"/>
    <property type="match status" value="1"/>
</dbReference>
<name>A0ABU7UYP9_9GAMM</name>
<proteinExistence type="inferred from homology"/>
<keyword evidence="10" id="KW-1185">Reference proteome</keyword>
<comment type="cofactor">
    <cofactor evidence="1">
        <name>FAD</name>
        <dbReference type="ChEBI" id="CHEBI:57692"/>
    </cofactor>
</comment>
<evidence type="ECO:0000256" key="3">
    <source>
        <dbReference type="ARBA" id="ARBA00005349"/>
    </source>
</evidence>
<feature type="domain" description="FAD-binding" evidence="8">
    <location>
        <begin position="6"/>
        <end position="311"/>
    </location>
</feature>
<comment type="similarity">
    <text evidence="3">Belongs to the UbiH/COQ6 family.</text>
</comment>
<dbReference type="PANTHER" id="PTHR43876:SF8">
    <property type="entry name" value="2-OCTAPRENYL-6-METHOXYPHENOL HYDROXYLASE"/>
    <property type="match status" value="1"/>
</dbReference>
<dbReference type="PRINTS" id="PR00420">
    <property type="entry name" value="RNGMNOXGNASE"/>
</dbReference>
<keyword evidence="6" id="KW-0560">Oxidoreductase</keyword>
<evidence type="ECO:0000256" key="6">
    <source>
        <dbReference type="ARBA" id="ARBA00023002"/>
    </source>
</evidence>
<reference evidence="9 10" key="1">
    <citation type="submission" date="2024-01" db="EMBL/GenBank/DDBJ databases">
        <title>Novel species of the genus Luteimonas isolated from rivers.</title>
        <authorList>
            <person name="Lu H."/>
        </authorList>
    </citation>
    <scope>NUCLEOTIDE SEQUENCE [LARGE SCALE GENOMIC DNA]</scope>
    <source>
        <strain evidence="9 10">FXH3W</strain>
    </source>
</reference>
<protein>
    <submittedName>
        <fullName evidence="9">FAD-dependent oxidoreductase</fullName>
    </submittedName>
</protein>
<keyword evidence="7" id="KW-0503">Monooxygenase</keyword>
<gene>
    <name evidence="9" type="ORF">V3390_05295</name>
</gene>
<evidence type="ECO:0000313" key="10">
    <source>
        <dbReference type="Proteomes" id="UP001356170"/>
    </source>
</evidence>
<evidence type="ECO:0000259" key="8">
    <source>
        <dbReference type="Pfam" id="PF01494"/>
    </source>
</evidence>
<comment type="caution">
    <text evidence="9">The sequence shown here is derived from an EMBL/GenBank/DDBJ whole genome shotgun (WGS) entry which is preliminary data.</text>
</comment>
<evidence type="ECO:0000256" key="2">
    <source>
        <dbReference type="ARBA" id="ARBA00004749"/>
    </source>
</evidence>
<dbReference type="InterPro" id="IPR051205">
    <property type="entry name" value="UbiH/COQ6_monooxygenase"/>
</dbReference>
<dbReference type="RefSeq" id="WP_331703682.1">
    <property type="nucleotide sequence ID" value="NZ_JAZHBO010000002.1"/>
</dbReference>
<comment type="pathway">
    <text evidence="2">Cofactor biosynthesis; ubiquinone biosynthesis.</text>
</comment>
<accession>A0ABU7UYP9</accession>
<dbReference type="NCBIfam" id="TIGR01988">
    <property type="entry name" value="Ubi-OHases"/>
    <property type="match status" value="1"/>
</dbReference>
<dbReference type="InterPro" id="IPR010971">
    <property type="entry name" value="UbiH/COQ6"/>
</dbReference>
<organism evidence="9 10">
    <name type="scientific">Aquilutibacter rugosus</name>
    <dbReference type="NCBI Taxonomy" id="3115820"/>
    <lineage>
        <taxon>Bacteria</taxon>
        <taxon>Pseudomonadati</taxon>
        <taxon>Pseudomonadota</taxon>
        <taxon>Gammaproteobacteria</taxon>
        <taxon>Lysobacterales</taxon>
        <taxon>Lysobacteraceae</taxon>
        <taxon>Aquilutibacter</taxon>
    </lineage>
</organism>
<dbReference type="EMBL" id="JAZHBO010000002">
    <property type="protein sequence ID" value="MEF2155649.1"/>
    <property type="molecule type" value="Genomic_DNA"/>
</dbReference>
<dbReference type="Pfam" id="PF01494">
    <property type="entry name" value="FAD_binding_3"/>
    <property type="match status" value="1"/>
</dbReference>
<dbReference type="InterPro" id="IPR036188">
    <property type="entry name" value="FAD/NAD-bd_sf"/>
</dbReference>
<dbReference type="InterPro" id="IPR002938">
    <property type="entry name" value="FAD-bd"/>
</dbReference>
<evidence type="ECO:0000256" key="4">
    <source>
        <dbReference type="ARBA" id="ARBA00022630"/>
    </source>
</evidence>
<evidence type="ECO:0000313" key="9">
    <source>
        <dbReference type="EMBL" id="MEF2155649.1"/>
    </source>
</evidence>
<evidence type="ECO:0000256" key="7">
    <source>
        <dbReference type="ARBA" id="ARBA00023033"/>
    </source>
</evidence>
<dbReference type="Gene3D" id="3.50.50.60">
    <property type="entry name" value="FAD/NAD(P)-binding domain"/>
    <property type="match status" value="2"/>
</dbReference>
<keyword evidence="4" id="KW-0285">Flavoprotein</keyword>
<dbReference type="Proteomes" id="UP001356170">
    <property type="component" value="Unassembled WGS sequence"/>
</dbReference>
<dbReference type="PROSITE" id="PS01304">
    <property type="entry name" value="UBIH"/>
    <property type="match status" value="1"/>
</dbReference>
<dbReference type="InterPro" id="IPR018168">
    <property type="entry name" value="Ubi_Hdrlase_CS"/>
</dbReference>